<reference evidence="3 4" key="1">
    <citation type="submission" date="2015-01" db="EMBL/GenBank/DDBJ databases">
        <title>The Genome Sequence of Capronia semiimmersa CBS27337.</title>
        <authorList>
            <consortium name="The Broad Institute Genomics Platform"/>
            <person name="Cuomo C."/>
            <person name="de Hoog S."/>
            <person name="Gorbushina A."/>
            <person name="Stielow B."/>
            <person name="Teixiera M."/>
            <person name="Abouelleil A."/>
            <person name="Chapman S.B."/>
            <person name="Priest M."/>
            <person name="Young S.K."/>
            <person name="Wortman J."/>
            <person name="Nusbaum C."/>
            <person name="Birren B."/>
        </authorList>
    </citation>
    <scope>NUCLEOTIDE SEQUENCE [LARGE SCALE GENOMIC DNA]</scope>
    <source>
        <strain evidence="3 4">CBS 27337</strain>
    </source>
</reference>
<feature type="domain" description="DUF8032" evidence="2">
    <location>
        <begin position="504"/>
        <end position="598"/>
    </location>
</feature>
<feature type="region of interest" description="Disordered" evidence="1">
    <location>
        <begin position="597"/>
        <end position="657"/>
    </location>
</feature>
<dbReference type="STRING" id="5601.A0A0D2FQN0"/>
<proteinExistence type="predicted"/>
<feature type="region of interest" description="Disordered" evidence="1">
    <location>
        <begin position="725"/>
        <end position="764"/>
    </location>
</feature>
<feature type="compositionally biased region" description="Low complexity" evidence="1">
    <location>
        <begin position="234"/>
        <end position="244"/>
    </location>
</feature>
<feature type="region of interest" description="Disordered" evidence="1">
    <location>
        <begin position="692"/>
        <end position="712"/>
    </location>
</feature>
<evidence type="ECO:0000256" key="1">
    <source>
        <dbReference type="SAM" id="MobiDB-lite"/>
    </source>
</evidence>
<organism evidence="3 4">
    <name type="scientific">Phialophora macrospora</name>
    <dbReference type="NCBI Taxonomy" id="1851006"/>
    <lineage>
        <taxon>Eukaryota</taxon>
        <taxon>Fungi</taxon>
        <taxon>Dikarya</taxon>
        <taxon>Ascomycota</taxon>
        <taxon>Pezizomycotina</taxon>
        <taxon>Eurotiomycetes</taxon>
        <taxon>Chaetothyriomycetidae</taxon>
        <taxon>Chaetothyriales</taxon>
        <taxon>Herpotrichiellaceae</taxon>
        <taxon>Phialophora</taxon>
    </lineage>
</organism>
<evidence type="ECO:0000313" key="4">
    <source>
        <dbReference type="Proteomes" id="UP000054266"/>
    </source>
</evidence>
<keyword evidence="4" id="KW-1185">Reference proteome</keyword>
<feature type="compositionally biased region" description="Basic and acidic residues" evidence="1">
    <location>
        <begin position="931"/>
        <end position="945"/>
    </location>
</feature>
<feature type="domain" description="DUF8032" evidence="2">
    <location>
        <begin position="777"/>
        <end position="823"/>
    </location>
</feature>
<feature type="compositionally biased region" description="Polar residues" evidence="1">
    <location>
        <begin position="371"/>
        <end position="415"/>
    </location>
</feature>
<evidence type="ECO:0000259" key="2">
    <source>
        <dbReference type="Pfam" id="PF26087"/>
    </source>
</evidence>
<feature type="compositionally biased region" description="Polar residues" evidence="1">
    <location>
        <begin position="197"/>
        <end position="233"/>
    </location>
</feature>
<feature type="region of interest" description="Disordered" evidence="1">
    <location>
        <begin position="188"/>
        <end position="324"/>
    </location>
</feature>
<protein>
    <recommendedName>
        <fullName evidence="2">DUF8032 domain-containing protein</fullName>
    </recommendedName>
</protein>
<feature type="compositionally biased region" description="Polar residues" evidence="1">
    <location>
        <begin position="255"/>
        <end position="269"/>
    </location>
</feature>
<feature type="region of interest" description="Disordered" evidence="1">
    <location>
        <begin position="336"/>
        <end position="497"/>
    </location>
</feature>
<feature type="compositionally biased region" description="Polar residues" evidence="1">
    <location>
        <begin position="291"/>
        <end position="305"/>
    </location>
</feature>
<feature type="region of interest" description="Disordered" evidence="1">
    <location>
        <begin position="922"/>
        <end position="959"/>
    </location>
</feature>
<dbReference type="EMBL" id="KN846957">
    <property type="protein sequence ID" value="KIW70633.1"/>
    <property type="molecule type" value="Genomic_DNA"/>
</dbReference>
<gene>
    <name evidence="3" type="ORF">PV04_02884</name>
</gene>
<dbReference type="Proteomes" id="UP000054266">
    <property type="component" value="Unassembled WGS sequence"/>
</dbReference>
<sequence>MLRIPSYPFPNARGSFCLFLKLCVCTPFDPGSLLLRTTDSTRIDIDTPGHIGYGTSPLATLNRYGRLWTAGDHAFHSVRVLSVLVLVCASGSSLLTEKIFRIHREILALHHGLGQRLNPITNLGPGSPSIKLLTSDRACPLPFAILTVELLNSRRVPVLLIAIIALLQTLVLTDGLSMQHRTTQSYPNVAPLHHVPHQSQSRTLSGSQSTQQPYPSPNIYTPQPSLQSPFLTSQAQFQAQQAPAETPNFYPPTQSPRSQHSGAGTYYSTEKSEPMAATAAMQRPYPPIYHTPQSNSPASVTSPQTHDPARPMYGQPGSQLSQPTLYGYQYGMNAVQPNYGQHHPQAQQHQMNSQSMLASYQSAAPQMPPGQVNSHHPAVSSSPRLKSEQNQHYQLKPEQNQLKYEQSQAYQQAPQSRAGMLQQQQQHTTPISQPTSLPQQQHSQQPPQTQQQQVPQVQQQSQHQHQQQQQQQQQNPNLPPGSNAAPGPIPATTPLVVRQDGNGVQWIAFEYSRDRVKMEYTIRCDVESVDANALSQEFKSENCVYPRACVPKEQYKGNRLNYETDCNQVGWALAQLNPCLRGKRGLIQRAVDSWRNSNQDPRLRSRRVRRQAKINNRSKVTASASVQAPGSGGQVSTGLPGPNSMAAPTARPSGALPNAQSQILHHPQDVSPTGHENVGAPTYNPAQQAYRQNSVAQHMASPSDLRQSHHFTGYPSYATSLAPSMGPSMAPAMQPGLHHLGRPGGTAAMASKDQDEKDEEDSALFGELPEGKRRKFILVEDTQKNARVRVKVTLDQIEMSEIPDSYRKQNSVFPRAYFPVQMQAASESTGGDRFVEEGDEVDGGVPTLGKTSVAVRTSDGEAEVNVPQISKSKRGREQKMNELGYRMAWGQGRVFSGRPIFLARALDSYRSRQRSALLAVGSEPSTVPAHLETRPGKRKWLERTRAATAAPTPPNPTAD</sequence>
<dbReference type="PANTHER" id="PTHR22949:SF0">
    <property type="entry name" value="RE27538P"/>
    <property type="match status" value="1"/>
</dbReference>
<feature type="compositionally biased region" description="Low complexity" evidence="1">
    <location>
        <begin position="433"/>
        <end position="476"/>
    </location>
</feature>
<evidence type="ECO:0000313" key="3">
    <source>
        <dbReference type="EMBL" id="KIW70633.1"/>
    </source>
</evidence>
<dbReference type="AlphaFoldDB" id="A0A0D2FQN0"/>
<dbReference type="PANTHER" id="PTHR22949">
    <property type="entry name" value="WHITE COLLAR 2 PROTEIN WC2"/>
    <property type="match status" value="1"/>
</dbReference>
<accession>A0A0D2FQN0</accession>
<dbReference type="InterPro" id="IPR058345">
    <property type="entry name" value="DUF8032"/>
</dbReference>
<dbReference type="Pfam" id="PF26087">
    <property type="entry name" value="DUF8032"/>
    <property type="match status" value="2"/>
</dbReference>
<feature type="compositionally biased region" description="Polar residues" evidence="1">
    <location>
        <begin position="613"/>
        <end position="628"/>
    </location>
</feature>
<feature type="compositionally biased region" description="Polar residues" evidence="1">
    <location>
        <begin position="336"/>
        <end position="364"/>
    </location>
</feature>
<name>A0A0D2FQN0_9EURO</name>